<protein>
    <recommendedName>
        <fullName evidence="2">DUF5703 domain-containing protein</fullName>
    </recommendedName>
</protein>
<dbReference type="EMBL" id="BARU01036619">
    <property type="protein sequence ID" value="GAH79104.1"/>
    <property type="molecule type" value="Genomic_DNA"/>
</dbReference>
<dbReference type="InterPro" id="IPR013780">
    <property type="entry name" value="Glyco_hydro_b"/>
</dbReference>
<gene>
    <name evidence="1" type="ORF">S03H2_57158</name>
</gene>
<organism evidence="1">
    <name type="scientific">marine sediment metagenome</name>
    <dbReference type="NCBI Taxonomy" id="412755"/>
    <lineage>
        <taxon>unclassified sequences</taxon>
        <taxon>metagenomes</taxon>
        <taxon>ecological metagenomes</taxon>
    </lineage>
</organism>
<feature type="non-terminal residue" evidence="1">
    <location>
        <position position="1"/>
    </location>
</feature>
<dbReference type="SUPFAM" id="SSF48208">
    <property type="entry name" value="Six-hairpin glycosidases"/>
    <property type="match status" value="1"/>
</dbReference>
<sequence>PIFPFALYGVGKRDLQIFIDTWRYGDWVPMAKSHISWHQNGIFFARMGLTEEAAEYNIKKLENSSRRFPVFWGPGHDWVPDHNWGGSGMIGLQDMLLQTDGRKIYLLPAWPKDWNADFKLHAPYNTIVECVVRNGKIKTLKITPEARSKDVKIMNKFVLETH</sequence>
<dbReference type="InterPro" id="IPR008928">
    <property type="entry name" value="6-hairpin_glycosidase_sf"/>
</dbReference>
<dbReference type="AlphaFoldDB" id="X1JLH4"/>
<name>X1JLH4_9ZZZZ</name>
<comment type="caution">
    <text evidence="1">The sequence shown here is derived from an EMBL/GenBank/DDBJ whole genome shotgun (WGS) entry which is preliminary data.</text>
</comment>
<evidence type="ECO:0000313" key="1">
    <source>
        <dbReference type="EMBL" id="GAH79104.1"/>
    </source>
</evidence>
<dbReference type="Gene3D" id="2.60.40.1180">
    <property type="entry name" value="Golgi alpha-mannosidase II"/>
    <property type="match status" value="1"/>
</dbReference>
<accession>X1JLH4</accession>
<evidence type="ECO:0008006" key="2">
    <source>
        <dbReference type="Google" id="ProtNLM"/>
    </source>
</evidence>
<dbReference type="GO" id="GO:0005975">
    <property type="term" value="P:carbohydrate metabolic process"/>
    <property type="evidence" value="ECO:0007669"/>
    <property type="project" value="InterPro"/>
</dbReference>
<proteinExistence type="predicted"/>
<reference evidence="1" key="1">
    <citation type="journal article" date="2014" name="Front. Microbiol.">
        <title>High frequency of phylogenetically diverse reductive dehalogenase-homologous genes in deep subseafloor sedimentary metagenomes.</title>
        <authorList>
            <person name="Kawai M."/>
            <person name="Futagami T."/>
            <person name="Toyoda A."/>
            <person name="Takaki Y."/>
            <person name="Nishi S."/>
            <person name="Hori S."/>
            <person name="Arai W."/>
            <person name="Tsubouchi T."/>
            <person name="Morono Y."/>
            <person name="Uchiyama I."/>
            <person name="Ito T."/>
            <person name="Fujiyama A."/>
            <person name="Inagaki F."/>
            <person name="Takami H."/>
        </authorList>
    </citation>
    <scope>NUCLEOTIDE SEQUENCE</scope>
    <source>
        <strain evidence="1">Expedition CK06-06</strain>
    </source>
</reference>